<proteinExistence type="predicted"/>
<feature type="domain" description="Histidine kinase" evidence="4">
    <location>
        <begin position="1"/>
        <end position="155"/>
    </location>
</feature>
<evidence type="ECO:0000256" key="2">
    <source>
        <dbReference type="ARBA" id="ARBA00012438"/>
    </source>
</evidence>
<accession>A0A7C5M260</accession>
<keyword evidence="5" id="KW-0418">Kinase</keyword>
<dbReference type="InterPro" id="IPR003594">
    <property type="entry name" value="HATPase_dom"/>
</dbReference>
<keyword evidence="3" id="KW-0597">Phosphoprotein</keyword>
<sequence>DLYNHTFKQDGLKVLVEPPDDGNKEEPLIVRALENSLGQVVRNLIDNALTFSPKGEAASVRLKAVRGDGENEGQAIITVDDDGPGIPPDQLEKIFNRFYTQRPQGSAFGDHSGLGLAICRQIMTAHGGTIMAHNRKDADGQVIGARFTVTLPIHKPRKRK</sequence>
<gene>
    <name evidence="5" type="ORF">ENJ42_09040</name>
</gene>
<feature type="non-terminal residue" evidence="5">
    <location>
        <position position="1"/>
    </location>
</feature>
<comment type="caution">
    <text evidence="5">The sequence shown here is derived from an EMBL/GenBank/DDBJ whole genome shotgun (WGS) entry which is preliminary data.</text>
</comment>
<dbReference type="EC" id="2.7.13.3" evidence="2"/>
<dbReference type="SUPFAM" id="SSF55874">
    <property type="entry name" value="ATPase domain of HSP90 chaperone/DNA topoisomerase II/histidine kinase"/>
    <property type="match status" value="1"/>
</dbReference>
<dbReference type="Gene3D" id="3.30.565.10">
    <property type="entry name" value="Histidine kinase-like ATPase, C-terminal domain"/>
    <property type="match status" value="1"/>
</dbReference>
<evidence type="ECO:0000313" key="5">
    <source>
        <dbReference type="EMBL" id="HHL43751.1"/>
    </source>
</evidence>
<dbReference type="SMART" id="SM00387">
    <property type="entry name" value="HATPase_c"/>
    <property type="match status" value="1"/>
</dbReference>
<dbReference type="AlphaFoldDB" id="A0A7C5M260"/>
<dbReference type="PRINTS" id="PR00344">
    <property type="entry name" value="BCTRLSENSOR"/>
</dbReference>
<name>A0A7C5M260_9PROT</name>
<dbReference type="Proteomes" id="UP000885830">
    <property type="component" value="Unassembled WGS sequence"/>
</dbReference>
<dbReference type="InterPro" id="IPR004358">
    <property type="entry name" value="Sig_transdc_His_kin-like_C"/>
</dbReference>
<keyword evidence="5" id="KW-0808">Transferase</keyword>
<dbReference type="PANTHER" id="PTHR43547">
    <property type="entry name" value="TWO-COMPONENT HISTIDINE KINASE"/>
    <property type="match status" value="1"/>
</dbReference>
<evidence type="ECO:0000259" key="4">
    <source>
        <dbReference type="PROSITE" id="PS50109"/>
    </source>
</evidence>
<dbReference type="EMBL" id="DRMJ01000475">
    <property type="protein sequence ID" value="HHL43751.1"/>
    <property type="molecule type" value="Genomic_DNA"/>
</dbReference>
<evidence type="ECO:0000256" key="3">
    <source>
        <dbReference type="ARBA" id="ARBA00022553"/>
    </source>
</evidence>
<comment type="catalytic activity">
    <reaction evidence="1">
        <text>ATP + protein L-histidine = ADP + protein N-phospho-L-histidine.</text>
        <dbReference type="EC" id="2.7.13.3"/>
    </reaction>
</comment>
<dbReference type="PROSITE" id="PS50109">
    <property type="entry name" value="HIS_KIN"/>
    <property type="match status" value="1"/>
</dbReference>
<dbReference type="Pfam" id="PF02518">
    <property type="entry name" value="HATPase_c"/>
    <property type="match status" value="1"/>
</dbReference>
<dbReference type="InterPro" id="IPR036890">
    <property type="entry name" value="HATPase_C_sf"/>
</dbReference>
<organism evidence="5">
    <name type="scientific">Hellea balneolensis</name>
    <dbReference type="NCBI Taxonomy" id="287478"/>
    <lineage>
        <taxon>Bacteria</taxon>
        <taxon>Pseudomonadati</taxon>
        <taxon>Pseudomonadota</taxon>
        <taxon>Alphaproteobacteria</taxon>
        <taxon>Maricaulales</taxon>
        <taxon>Robiginitomaculaceae</taxon>
        <taxon>Hellea</taxon>
    </lineage>
</organism>
<reference evidence="5" key="1">
    <citation type="journal article" date="2020" name="mSystems">
        <title>Genome- and Community-Level Interaction Insights into Carbon Utilization and Element Cycling Functions of Hydrothermarchaeota in Hydrothermal Sediment.</title>
        <authorList>
            <person name="Zhou Z."/>
            <person name="Liu Y."/>
            <person name="Xu W."/>
            <person name="Pan J."/>
            <person name="Luo Z.H."/>
            <person name="Li M."/>
        </authorList>
    </citation>
    <scope>NUCLEOTIDE SEQUENCE [LARGE SCALE GENOMIC DNA]</scope>
    <source>
        <strain evidence="5">HyVt-485</strain>
    </source>
</reference>
<protein>
    <recommendedName>
        <fullName evidence="2">histidine kinase</fullName>
        <ecNumber evidence="2">2.7.13.3</ecNumber>
    </recommendedName>
</protein>
<dbReference type="PANTHER" id="PTHR43547:SF2">
    <property type="entry name" value="HYBRID SIGNAL TRANSDUCTION HISTIDINE KINASE C"/>
    <property type="match status" value="1"/>
</dbReference>
<dbReference type="InterPro" id="IPR005467">
    <property type="entry name" value="His_kinase_dom"/>
</dbReference>
<dbReference type="GO" id="GO:0000155">
    <property type="term" value="F:phosphorelay sensor kinase activity"/>
    <property type="evidence" value="ECO:0007669"/>
    <property type="project" value="TreeGrafter"/>
</dbReference>
<evidence type="ECO:0000256" key="1">
    <source>
        <dbReference type="ARBA" id="ARBA00000085"/>
    </source>
</evidence>